<dbReference type="InterPro" id="IPR052703">
    <property type="entry name" value="Aromatic_CoA_ox/epox"/>
</dbReference>
<dbReference type="SUPFAM" id="SSF47240">
    <property type="entry name" value="Ferritin-like"/>
    <property type="match status" value="1"/>
</dbReference>
<accession>A0A382D8V7</accession>
<dbReference type="AlphaFoldDB" id="A0A382D8V7"/>
<dbReference type="InterPro" id="IPR007814">
    <property type="entry name" value="PaaA_PaaC"/>
</dbReference>
<dbReference type="GO" id="GO:0005829">
    <property type="term" value="C:cytosol"/>
    <property type="evidence" value="ECO:0007669"/>
    <property type="project" value="TreeGrafter"/>
</dbReference>
<dbReference type="PANTHER" id="PTHR30458:SF0">
    <property type="entry name" value="1,2-PHENYLACETYL-COA EPOXIDASE, SUBUNIT C"/>
    <property type="match status" value="1"/>
</dbReference>
<dbReference type="PANTHER" id="PTHR30458">
    <property type="entry name" value="PHENYLACETIC ACID DEGRADATION PROTEIN PAA"/>
    <property type="match status" value="1"/>
</dbReference>
<dbReference type="GO" id="GO:0010124">
    <property type="term" value="P:phenylacetate catabolic process"/>
    <property type="evidence" value="ECO:0007669"/>
    <property type="project" value="InterPro"/>
</dbReference>
<name>A0A382D8V7_9ZZZZ</name>
<sequence length="227" mass="26374">VETIETFRAMPEEFQMAVRKIVISHAVNELYGAQVFDEPAIALAPDPYAKWLTCRVAMEEYGHHVRFRDLGTELGIELEAMTPETKKPLSIFQFPLKTWAEFCVIKLLADLGEILQVEDLLQCSFHPLRKLARMTMPEERFHAEFGKKFCSELCQTKKGKREVQDAIDRYFPMLPSFFGKPQSRNNEIFRKWGIKKRKNEEMRADYLVQAEEVVKDLGLRLPNLSST</sequence>
<gene>
    <name evidence="1" type="ORF">METZ01_LOCUS187306</name>
</gene>
<dbReference type="InterPro" id="IPR009078">
    <property type="entry name" value="Ferritin-like_SF"/>
</dbReference>
<evidence type="ECO:0000313" key="1">
    <source>
        <dbReference type="EMBL" id="SVB34452.1"/>
    </source>
</evidence>
<protein>
    <recommendedName>
        <fullName evidence="2">Phenylacetic acid catabolic family protein</fullName>
    </recommendedName>
</protein>
<evidence type="ECO:0008006" key="2">
    <source>
        <dbReference type="Google" id="ProtNLM"/>
    </source>
</evidence>
<dbReference type="EMBL" id="UINC01038040">
    <property type="protein sequence ID" value="SVB34452.1"/>
    <property type="molecule type" value="Genomic_DNA"/>
</dbReference>
<proteinExistence type="predicted"/>
<dbReference type="InterPro" id="IPR012347">
    <property type="entry name" value="Ferritin-like"/>
</dbReference>
<dbReference type="Pfam" id="PF05138">
    <property type="entry name" value="PaaA_PaaC"/>
    <property type="match status" value="1"/>
</dbReference>
<dbReference type="Gene3D" id="1.20.1260.10">
    <property type="match status" value="1"/>
</dbReference>
<reference evidence="1" key="1">
    <citation type="submission" date="2018-05" db="EMBL/GenBank/DDBJ databases">
        <authorList>
            <person name="Lanie J.A."/>
            <person name="Ng W.-L."/>
            <person name="Kazmierczak K.M."/>
            <person name="Andrzejewski T.M."/>
            <person name="Davidsen T.M."/>
            <person name="Wayne K.J."/>
            <person name="Tettelin H."/>
            <person name="Glass J.I."/>
            <person name="Rusch D."/>
            <person name="Podicherti R."/>
            <person name="Tsui H.-C.T."/>
            <person name="Winkler M.E."/>
        </authorList>
    </citation>
    <scope>NUCLEOTIDE SEQUENCE</scope>
</reference>
<organism evidence="1">
    <name type="scientific">marine metagenome</name>
    <dbReference type="NCBI Taxonomy" id="408172"/>
    <lineage>
        <taxon>unclassified sequences</taxon>
        <taxon>metagenomes</taxon>
        <taxon>ecological metagenomes</taxon>
    </lineage>
</organism>
<feature type="non-terminal residue" evidence="1">
    <location>
        <position position="1"/>
    </location>
</feature>